<dbReference type="SMART" id="SM00861">
    <property type="entry name" value="Transket_pyr"/>
    <property type="match status" value="1"/>
</dbReference>
<dbReference type="InterPro" id="IPR005475">
    <property type="entry name" value="Transketolase-like_Pyr-bd"/>
</dbReference>
<dbReference type="SUPFAM" id="SSF52922">
    <property type="entry name" value="TK C-terminal domain-like"/>
    <property type="match status" value="1"/>
</dbReference>
<keyword evidence="3" id="KW-1185">Reference proteome</keyword>
<dbReference type="Proteomes" id="UP001500984">
    <property type="component" value="Unassembled WGS sequence"/>
</dbReference>
<dbReference type="Gene3D" id="3.40.50.970">
    <property type="match status" value="1"/>
</dbReference>
<organism evidence="2 3">
    <name type="scientific">Brevibacterium salitolerans</name>
    <dbReference type="NCBI Taxonomy" id="1403566"/>
    <lineage>
        <taxon>Bacteria</taxon>
        <taxon>Bacillati</taxon>
        <taxon>Actinomycetota</taxon>
        <taxon>Actinomycetes</taxon>
        <taxon>Micrococcales</taxon>
        <taxon>Brevibacteriaceae</taxon>
        <taxon>Brevibacterium</taxon>
    </lineage>
</organism>
<dbReference type="InterPro" id="IPR029061">
    <property type="entry name" value="THDP-binding"/>
</dbReference>
<protein>
    <submittedName>
        <fullName evidence="2">Transketolase family protein</fullName>
    </submittedName>
</protein>
<accession>A0ABN2WSJ8</accession>
<feature type="domain" description="Transketolase-like pyrimidine-binding" evidence="1">
    <location>
        <begin position="59"/>
        <end position="224"/>
    </location>
</feature>
<reference evidence="2 3" key="1">
    <citation type="journal article" date="2019" name="Int. J. Syst. Evol. Microbiol.">
        <title>The Global Catalogue of Microorganisms (GCM) 10K type strain sequencing project: providing services to taxonomists for standard genome sequencing and annotation.</title>
        <authorList>
            <consortium name="The Broad Institute Genomics Platform"/>
            <consortium name="The Broad Institute Genome Sequencing Center for Infectious Disease"/>
            <person name="Wu L."/>
            <person name="Ma J."/>
        </authorList>
    </citation>
    <scope>NUCLEOTIDE SEQUENCE [LARGE SCALE GENOMIC DNA]</scope>
    <source>
        <strain evidence="2 3">JCM 15900</strain>
    </source>
</reference>
<evidence type="ECO:0000259" key="1">
    <source>
        <dbReference type="SMART" id="SM00861"/>
    </source>
</evidence>
<name>A0ABN2WSJ8_9MICO</name>
<dbReference type="InterPro" id="IPR009014">
    <property type="entry name" value="Transketo_C/PFOR_II"/>
</dbReference>
<dbReference type="RefSeq" id="WP_344336957.1">
    <property type="nucleotide sequence ID" value="NZ_BAAAPZ010000007.1"/>
</dbReference>
<dbReference type="Pfam" id="PF02780">
    <property type="entry name" value="Transketolase_C"/>
    <property type="match status" value="1"/>
</dbReference>
<dbReference type="PANTHER" id="PTHR43825">
    <property type="entry name" value="PYRUVATE DEHYDROGENASE E1 COMPONENT"/>
    <property type="match status" value="1"/>
</dbReference>
<evidence type="ECO:0000313" key="2">
    <source>
        <dbReference type="EMBL" id="GAA2097529.1"/>
    </source>
</evidence>
<dbReference type="SUPFAM" id="SSF52518">
    <property type="entry name" value="Thiamin diphosphate-binding fold (THDP-binding)"/>
    <property type="match status" value="1"/>
</dbReference>
<dbReference type="Gene3D" id="3.40.50.920">
    <property type="match status" value="1"/>
</dbReference>
<proteinExistence type="predicted"/>
<dbReference type="PANTHER" id="PTHR43825:SF1">
    <property type="entry name" value="TRANSKETOLASE-LIKE PYRIMIDINE-BINDING DOMAIN-CONTAINING PROTEIN"/>
    <property type="match status" value="1"/>
</dbReference>
<dbReference type="CDD" id="cd07033">
    <property type="entry name" value="TPP_PYR_DXS_TK_like"/>
    <property type="match status" value="1"/>
</dbReference>
<dbReference type="InterPro" id="IPR051157">
    <property type="entry name" value="PDH/Transketolase"/>
</dbReference>
<dbReference type="EMBL" id="BAAAPZ010000007">
    <property type="protein sequence ID" value="GAA2097529.1"/>
    <property type="molecule type" value="Genomic_DNA"/>
</dbReference>
<gene>
    <name evidence="2" type="ORF">GCM10009823_18240</name>
</gene>
<sequence length="365" mass="38988">MTREMQDPITGLRAVSDVRADAAVGAGAQDWQDQSEVFNGTAVTGLRDARSSDGNDTRQIPAFVFGEELADLAEGDPRVVVLTADLGRASRANDFRDRHPERFFNAGIAEKNMITMAAGMASTGCVPFASTFASFAALLGAEQIRTNCAYPKMPVRVVGHHSGISLGFYGTSHHSLEDLGIMRTIADLTVVAATDANHLRSVLRASLDHPGAMYIRLGRGRDPQVYDAPPQVEFGRALTLREGGDLTLIAVGSTVHPALEAAERLGRHGVGVRVLDMFSVSPLDRAAIERAARETGRILVVEEANLTNGLGTAVGEVLLELGIQGVRFRKHGVPDEHVPVGPPAALYAHYRLDAAGIETIAKELL</sequence>
<evidence type="ECO:0000313" key="3">
    <source>
        <dbReference type="Proteomes" id="UP001500984"/>
    </source>
</evidence>
<dbReference type="InterPro" id="IPR033248">
    <property type="entry name" value="Transketolase_C"/>
</dbReference>
<dbReference type="Pfam" id="PF02779">
    <property type="entry name" value="Transket_pyr"/>
    <property type="match status" value="1"/>
</dbReference>
<comment type="caution">
    <text evidence="2">The sequence shown here is derived from an EMBL/GenBank/DDBJ whole genome shotgun (WGS) entry which is preliminary data.</text>
</comment>